<evidence type="ECO:0000313" key="1">
    <source>
        <dbReference type="EMBL" id="PSK95775.1"/>
    </source>
</evidence>
<protein>
    <submittedName>
        <fullName evidence="1">Uncharacterized protein</fullName>
    </submittedName>
</protein>
<comment type="caution">
    <text evidence="1">The sequence shown here is derived from an EMBL/GenBank/DDBJ whole genome shotgun (WGS) entry which is preliminary data.</text>
</comment>
<organism evidence="1 2">
    <name type="scientific">Haloactinopolyspora alba</name>
    <dbReference type="NCBI Taxonomy" id="648780"/>
    <lineage>
        <taxon>Bacteria</taxon>
        <taxon>Bacillati</taxon>
        <taxon>Actinomycetota</taxon>
        <taxon>Actinomycetes</taxon>
        <taxon>Jiangellales</taxon>
        <taxon>Jiangellaceae</taxon>
        <taxon>Haloactinopolyspora</taxon>
    </lineage>
</organism>
<proteinExistence type="predicted"/>
<gene>
    <name evidence="1" type="ORF">CLV30_12827</name>
</gene>
<dbReference type="Proteomes" id="UP000243528">
    <property type="component" value="Unassembled WGS sequence"/>
</dbReference>
<sequence length="89" mass="9126">MVDHRAEAATLAELAKADATERDAAGYPYWAPADLAAVAQVHAALAVAGASRPTATTTEVDELATTHGVTAPTPEDLAAFVRDLGVEVI</sequence>
<reference evidence="1 2" key="1">
    <citation type="submission" date="2018-03" db="EMBL/GenBank/DDBJ databases">
        <title>Genomic Encyclopedia of Archaeal and Bacterial Type Strains, Phase II (KMG-II): from individual species to whole genera.</title>
        <authorList>
            <person name="Goeker M."/>
        </authorList>
    </citation>
    <scope>NUCLEOTIDE SEQUENCE [LARGE SCALE GENOMIC DNA]</scope>
    <source>
        <strain evidence="1 2">DSM 45211</strain>
    </source>
</reference>
<dbReference type="AlphaFoldDB" id="A0A2P8DEX4"/>
<accession>A0A2P8DEX4</accession>
<keyword evidence="2" id="KW-1185">Reference proteome</keyword>
<dbReference type="EMBL" id="PYGE01000028">
    <property type="protein sequence ID" value="PSK95775.1"/>
    <property type="molecule type" value="Genomic_DNA"/>
</dbReference>
<evidence type="ECO:0000313" key="2">
    <source>
        <dbReference type="Proteomes" id="UP000243528"/>
    </source>
</evidence>
<dbReference type="RefSeq" id="WP_106539781.1">
    <property type="nucleotide sequence ID" value="NZ_PYGE01000028.1"/>
</dbReference>
<name>A0A2P8DEX4_9ACTN</name>